<dbReference type="SUPFAM" id="SSF100910">
    <property type="entry name" value="Chemosensory protein Csp2"/>
    <property type="match status" value="1"/>
</dbReference>
<evidence type="ECO:0000313" key="2">
    <source>
        <dbReference type="EMBL" id="ALC79595.1"/>
    </source>
</evidence>
<reference evidence="2" key="1">
    <citation type="submission" date="2015-03" db="EMBL/GenBank/DDBJ databases">
        <title>Cloning, expression and functional analysis of odorant binding proteins and chemosensory proteins of the oriental fruit moth, Grapholita molesta (Busck) (Lepidoptera: Tortricidae).</title>
        <authorList>
            <person name="Li G."/>
            <person name="Wu J."/>
        </authorList>
    </citation>
    <scope>NUCLEOTIDE SEQUENCE</scope>
</reference>
<keyword evidence="1" id="KW-0732">Signal</keyword>
<organism evidence="2">
    <name type="scientific">Grapholita molesta</name>
    <name type="common">Oriental fruit moth</name>
    <name type="synonym">Cydia molesta</name>
    <dbReference type="NCBI Taxonomy" id="192188"/>
    <lineage>
        <taxon>Eukaryota</taxon>
        <taxon>Metazoa</taxon>
        <taxon>Ecdysozoa</taxon>
        <taxon>Arthropoda</taxon>
        <taxon>Hexapoda</taxon>
        <taxon>Insecta</taxon>
        <taxon>Pterygota</taxon>
        <taxon>Neoptera</taxon>
        <taxon>Endopterygota</taxon>
        <taxon>Lepidoptera</taxon>
        <taxon>Glossata</taxon>
        <taxon>Ditrysia</taxon>
        <taxon>Tortricoidea</taxon>
        <taxon>Tortricidae</taxon>
        <taxon>Olethreutinae</taxon>
        <taxon>Grapholitini</taxon>
        <taxon>Grapholita</taxon>
    </lineage>
</organism>
<dbReference type="InterPro" id="IPR036682">
    <property type="entry name" value="OS_D_A10/PebIII_sf"/>
</dbReference>
<name>A0A0M4FML8_GRAMO</name>
<accession>A0A0M4FML8</accession>
<dbReference type="InterPro" id="IPR005055">
    <property type="entry name" value="A10/PebIII"/>
</dbReference>
<protein>
    <submittedName>
        <fullName evidence="2">Chemosensory protein 8</fullName>
    </submittedName>
</protein>
<dbReference type="PANTHER" id="PTHR11257">
    <property type="entry name" value="CHEMOSENSORY PROTEIN-RELATED"/>
    <property type="match status" value="1"/>
</dbReference>
<feature type="signal peptide" evidence="1">
    <location>
        <begin position="1"/>
        <end position="15"/>
    </location>
</feature>
<dbReference type="Pfam" id="PF03392">
    <property type="entry name" value="OS-D"/>
    <property type="match status" value="1"/>
</dbReference>
<dbReference type="AlphaFoldDB" id="A0A0M4FML8"/>
<dbReference type="PANTHER" id="PTHR11257:SF13">
    <property type="entry name" value="GEO07322P1"/>
    <property type="match status" value="1"/>
</dbReference>
<evidence type="ECO:0000256" key="1">
    <source>
        <dbReference type="SAM" id="SignalP"/>
    </source>
</evidence>
<sequence>MKTILIACLFAVAAAETKYDSSHDDIDLSEVLGNERLLVSYTKCLVDRGPCTPEVKQLKDKLPEALETNCAKCTDKQKTVGKQLVKELKEKHPDLWKQLVSKYDPNGKYHKAFEQFLRN</sequence>
<dbReference type="Gene3D" id="1.10.2080.10">
    <property type="entry name" value="Insect odorant-binding protein A10/Ejaculatory bulb-specific protein 3"/>
    <property type="match status" value="1"/>
</dbReference>
<proteinExistence type="evidence at transcript level"/>
<feature type="chain" id="PRO_5012226943" evidence="1">
    <location>
        <begin position="16"/>
        <end position="119"/>
    </location>
</feature>
<dbReference type="EMBL" id="KR003781">
    <property type="protein sequence ID" value="ALC79595.1"/>
    <property type="molecule type" value="mRNA"/>
</dbReference>